<dbReference type="PANTHER" id="PTHR43794">
    <property type="entry name" value="AMINOHYDROLASE SSNA-RELATED"/>
    <property type="match status" value="1"/>
</dbReference>
<dbReference type="Pfam" id="PF01979">
    <property type="entry name" value="Amidohydro_1"/>
    <property type="match status" value="1"/>
</dbReference>
<dbReference type="Proteomes" id="UP001519887">
    <property type="component" value="Unassembled WGS sequence"/>
</dbReference>
<evidence type="ECO:0000256" key="1">
    <source>
        <dbReference type="ARBA" id="ARBA00022801"/>
    </source>
</evidence>
<keyword evidence="1" id="KW-0378">Hydrolase</keyword>
<dbReference type="PANTHER" id="PTHR43794:SF11">
    <property type="entry name" value="AMIDOHYDROLASE-RELATED DOMAIN-CONTAINING PROTEIN"/>
    <property type="match status" value="1"/>
</dbReference>
<dbReference type="InterPro" id="IPR050287">
    <property type="entry name" value="MTA/SAH_deaminase"/>
</dbReference>
<organism evidence="3 4">
    <name type="scientific">Paenibacillus sepulcri</name>
    <dbReference type="NCBI Taxonomy" id="359917"/>
    <lineage>
        <taxon>Bacteria</taxon>
        <taxon>Bacillati</taxon>
        <taxon>Bacillota</taxon>
        <taxon>Bacilli</taxon>
        <taxon>Bacillales</taxon>
        <taxon>Paenibacillaceae</taxon>
        <taxon>Paenibacillus</taxon>
    </lineage>
</organism>
<sequence>ESAKLLRIDGDVGTLEAGKRADLILIDLKKPHLQPIHDVEALLAYSANGADVDSVMVDGVLLMQGRKLLTIDEEELYRQVANRAARIVKGV</sequence>
<proteinExistence type="predicted"/>
<dbReference type="InterPro" id="IPR006680">
    <property type="entry name" value="Amidohydro-rel"/>
</dbReference>
<dbReference type="SUPFAM" id="SSF51338">
    <property type="entry name" value="Composite domain of metallo-dependent hydrolases"/>
    <property type="match status" value="1"/>
</dbReference>
<evidence type="ECO:0000313" key="4">
    <source>
        <dbReference type="Proteomes" id="UP001519887"/>
    </source>
</evidence>
<dbReference type="EMBL" id="JAHZIK010002456">
    <property type="protein sequence ID" value="MBW7460781.1"/>
    <property type="molecule type" value="Genomic_DNA"/>
</dbReference>
<dbReference type="InterPro" id="IPR011059">
    <property type="entry name" value="Metal-dep_hydrolase_composite"/>
</dbReference>
<evidence type="ECO:0000259" key="2">
    <source>
        <dbReference type="Pfam" id="PF01979"/>
    </source>
</evidence>
<protein>
    <submittedName>
        <fullName evidence="3">Amidohydrolase family protein</fullName>
    </submittedName>
</protein>
<feature type="domain" description="Amidohydrolase-related" evidence="2">
    <location>
        <begin position="3"/>
        <end position="61"/>
    </location>
</feature>
<dbReference type="Gene3D" id="2.30.40.10">
    <property type="entry name" value="Urease, subunit C, domain 1"/>
    <property type="match status" value="1"/>
</dbReference>
<comment type="caution">
    <text evidence="3">The sequence shown here is derived from an EMBL/GenBank/DDBJ whole genome shotgun (WGS) entry which is preliminary data.</text>
</comment>
<keyword evidence="4" id="KW-1185">Reference proteome</keyword>
<gene>
    <name evidence="3" type="ORF">K0U00_42620</name>
</gene>
<accession>A0ABS7CIM2</accession>
<evidence type="ECO:0000313" key="3">
    <source>
        <dbReference type="EMBL" id="MBW7460781.1"/>
    </source>
</evidence>
<name>A0ABS7CIM2_9BACL</name>
<reference evidence="3 4" key="1">
    <citation type="submission" date="2021-07" db="EMBL/GenBank/DDBJ databases">
        <title>Paenibacillus radiodurans sp. nov., isolated from the southeastern edge of Tengger Desert.</title>
        <authorList>
            <person name="Zhang G."/>
        </authorList>
    </citation>
    <scope>NUCLEOTIDE SEQUENCE [LARGE SCALE GENOMIC DNA]</scope>
    <source>
        <strain evidence="3 4">CCM 7311</strain>
    </source>
</reference>
<feature type="non-terminal residue" evidence="3">
    <location>
        <position position="1"/>
    </location>
</feature>